<comment type="caution">
    <text evidence="1">The sequence shown here is derived from an EMBL/GenBank/DDBJ whole genome shotgun (WGS) entry which is preliminary data.</text>
</comment>
<reference evidence="1 2" key="1">
    <citation type="submission" date="2024-07" db="EMBL/GenBank/DDBJ databases">
        <authorList>
            <person name="Kang M."/>
        </authorList>
    </citation>
    <scope>NUCLEOTIDE SEQUENCE [LARGE SCALE GENOMIC DNA]</scope>
    <source>
        <strain evidence="1 2">DFM31</strain>
    </source>
</reference>
<evidence type="ECO:0000313" key="2">
    <source>
        <dbReference type="Proteomes" id="UP001553161"/>
    </source>
</evidence>
<dbReference type="Pfam" id="PF10649">
    <property type="entry name" value="DUF2478"/>
    <property type="match status" value="1"/>
</dbReference>
<gene>
    <name evidence="1" type="ORF">AB0T83_13415</name>
</gene>
<protein>
    <submittedName>
        <fullName evidence="1">DUF2478 domain-containing protein</fullName>
    </submittedName>
</protein>
<dbReference type="Gene3D" id="3.40.50.300">
    <property type="entry name" value="P-loop containing nucleotide triphosphate hydrolases"/>
    <property type="match status" value="1"/>
</dbReference>
<keyword evidence="2" id="KW-1185">Reference proteome</keyword>
<dbReference type="InterPro" id="IPR027417">
    <property type="entry name" value="P-loop_NTPase"/>
</dbReference>
<organism evidence="1 2">
    <name type="scientific">Meridianimarinicoccus marinus</name>
    <dbReference type="NCBI Taxonomy" id="3231483"/>
    <lineage>
        <taxon>Bacteria</taxon>
        <taxon>Pseudomonadati</taxon>
        <taxon>Pseudomonadota</taxon>
        <taxon>Alphaproteobacteria</taxon>
        <taxon>Rhodobacterales</taxon>
        <taxon>Paracoccaceae</taxon>
        <taxon>Meridianimarinicoccus</taxon>
    </lineage>
</organism>
<evidence type="ECO:0000313" key="1">
    <source>
        <dbReference type="EMBL" id="MEV8467773.1"/>
    </source>
</evidence>
<name>A0ABV3LBH7_9RHOB</name>
<dbReference type="RefSeq" id="WP_366193655.1">
    <property type="nucleotide sequence ID" value="NZ_JBFBVU010000017.1"/>
</dbReference>
<accession>A0ABV3LBH7</accession>
<proteinExistence type="predicted"/>
<dbReference type="InterPro" id="IPR018912">
    <property type="entry name" value="DUF2478"/>
</dbReference>
<sequence>MKIAYISSADRGGTDRLLEQFAERLQARGARLCGIVQTNTDCGPGPCDMDVRVLPDGPIIRISQSLGPQARGCRLDTSALEHSVAATENSFDAGADLLILNKFGKHEADGRGFRTMIARAISEDVPVLLAVNGLNLPAFEAFADGMARRVDADLEALTAWFESLGATDEVA</sequence>
<dbReference type="Proteomes" id="UP001553161">
    <property type="component" value="Unassembled WGS sequence"/>
</dbReference>
<dbReference type="EMBL" id="JBFBVU010000017">
    <property type="protein sequence ID" value="MEV8467773.1"/>
    <property type="molecule type" value="Genomic_DNA"/>
</dbReference>